<feature type="region of interest" description="Disordered" evidence="12">
    <location>
        <begin position="853"/>
        <end position="947"/>
    </location>
</feature>
<dbReference type="CDD" id="cd00009">
    <property type="entry name" value="AAA"/>
    <property type="match status" value="1"/>
</dbReference>
<dbReference type="GO" id="GO:0006261">
    <property type="term" value="P:DNA-templated DNA replication"/>
    <property type="evidence" value="ECO:0007669"/>
    <property type="project" value="TreeGrafter"/>
</dbReference>
<dbReference type="PANTHER" id="PTHR11669">
    <property type="entry name" value="REPLICATION FACTOR C / DNA POLYMERASE III GAMMA-TAU SUBUNIT"/>
    <property type="match status" value="1"/>
</dbReference>
<feature type="compositionally biased region" description="Low complexity" evidence="12">
    <location>
        <begin position="516"/>
        <end position="530"/>
    </location>
</feature>
<feature type="compositionally biased region" description="Low complexity" evidence="12">
    <location>
        <begin position="572"/>
        <end position="615"/>
    </location>
</feature>
<feature type="region of interest" description="Disordered" evidence="12">
    <location>
        <begin position="696"/>
        <end position="760"/>
    </location>
</feature>
<evidence type="ECO:0000256" key="12">
    <source>
        <dbReference type="SAM" id="MobiDB-lite"/>
    </source>
</evidence>
<dbReference type="InterPro" id="IPR045085">
    <property type="entry name" value="HLD_clamp_pol_III_gamma_tau"/>
</dbReference>
<feature type="compositionally biased region" description="Low complexity" evidence="12">
    <location>
        <begin position="406"/>
        <end position="448"/>
    </location>
</feature>
<dbReference type="InterPro" id="IPR050238">
    <property type="entry name" value="DNA_Rep/Repair_Clamp_Loader"/>
</dbReference>
<dbReference type="GO" id="GO:0005524">
    <property type="term" value="F:ATP binding"/>
    <property type="evidence" value="ECO:0007669"/>
    <property type="project" value="UniProtKB-KW"/>
</dbReference>
<dbReference type="FunFam" id="3.40.50.300:FF:000014">
    <property type="entry name" value="DNA polymerase III subunit gamma/tau"/>
    <property type="match status" value="1"/>
</dbReference>
<dbReference type="GO" id="GO:0003887">
    <property type="term" value="F:DNA-directed DNA polymerase activity"/>
    <property type="evidence" value="ECO:0007669"/>
    <property type="project" value="UniProtKB-KW"/>
</dbReference>
<comment type="caution">
    <text evidence="14">The sequence shown here is derived from an EMBL/GenBank/DDBJ whole genome shotgun (WGS) entry which is preliminary data.</text>
</comment>
<protein>
    <recommendedName>
        <fullName evidence="2">DNA-directed DNA polymerase</fullName>
        <ecNumber evidence="2">2.7.7.7</ecNumber>
    </recommendedName>
</protein>
<dbReference type="SUPFAM" id="SSF48019">
    <property type="entry name" value="post-AAA+ oligomerization domain-like"/>
    <property type="match status" value="1"/>
</dbReference>
<feature type="compositionally biased region" description="Low complexity" evidence="12">
    <location>
        <begin position="471"/>
        <end position="488"/>
    </location>
</feature>
<comment type="similarity">
    <text evidence="1">Belongs to the DnaX/STICHEL family.</text>
</comment>
<keyword evidence="7" id="KW-0547">Nucleotide-binding</keyword>
<dbReference type="Proteomes" id="UP000774283">
    <property type="component" value="Unassembled WGS sequence"/>
</dbReference>
<dbReference type="Gene3D" id="1.10.8.60">
    <property type="match status" value="1"/>
</dbReference>
<dbReference type="Pfam" id="PF22608">
    <property type="entry name" value="DNAX_ATPase_lid"/>
    <property type="match status" value="1"/>
</dbReference>
<feature type="region of interest" description="Disordered" evidence="12">
    <location>
        <begin position="471"/>
        <end position="615"/>
    </location>
</feature>
<comment type="catalytic activity">
    <reaction evidence="11">
        <text>DNA(n) + a 2'-deoxyribonucleoside 5'-triphosphate = DNA(n+1) + diphosphate</text>
        <dbReference type="Rhea" id="RHEA:22508"/>
        <dbReference type="Rhea" id="RHEA-COMP:17339"/>
        <dbReference type="Rhea" id="RHEA-COMP:17340"/>
        <dbReference type="ChEBI" id="CHEBI:33019"/>
        <dbReference type="ChEBI" id="CHEBI:61560"/>
        <dbReference type="ChEBI" id="CHEBI:173112"/>
        <dbReference type="EC" id="2.7.7.7"/>
    </reaction>
</comment>
<dbReference type="GO" id="GO:0003677">
    <property type="term" value="F:DNA binding"/>
    <property type="evidence" value="ECO:0007669"/>
    <property type="project" value="InterPro"/>
</dbReference>
<evidence type="ECO:0000256" key="3">
    <source>
        <dbReference type="ARBA" id="ARBA00022679"/>
    </source>
</evidence>
<dbReference type="EC" id="2.7.7.7" evidence="2"/>
<dbReference type="GO" id="GO:0009360">
    <property type="term" value="C:DNA polymerase III complex"/>
    <property type="evidence" value="ECO:0007669"/>
    <property type="project" value="InterPro"/>
</dbReference>
<dbReference type="Pfam" id="PF12169">
    <property type="entry name" value="DNA_pol3_gamma3"/>
    <property type="match status" value="1"/>
</dbReference>
<evidence type="ECO:0000259" key="13">
    <source>
        <dbReference type="SMART" id="SM00382"/>
    </source>
</evidence>
<keyword evidence="8" id="KW-0862">Zinc</keyword>
<dbReference type="Gene3D" id="1.20.272.10">
    <property type="match status" value="1"/>
</dbReference>
<feature type="domain" description="AAA+ ATPase" evidence="13">
    <location>
        <begin position="36"/>
        <end position="184"/>
    </location>
</feature>
<reference evidence="14 15" key="1">
    <citation type="submission" date="2020-04" db="EMBL/GenBank/DDBJ databases">
        <title>MicrobeNet Type strains.</title>
        <authorList>
            <person name="Nicholson A.C."/>
        </authorList>
    </citation>
    <scope>NUCLEOTIDE SEQUENCE [LARGE SCALE GENOMIC DNA]</scope>
    <source>
        <strain evidence="14 15">ATCC BAA-789</strain>
    </source>
</reference>
<feature type="region of interest" description="Disordered" evidence="12">
    <location>
        <begin position="826"/>
        <end position="845"/>
    </location>
</feature>
<dbReference type="InterPro" id="IPR012763">
    <property type="entry name" value="DNA_pol_III_sug/sutau_N"/>
</dbReference>
<keyword evidence="3" id="KW-0808">Transferase</keyword>
<dbReference type="NCBIfam" id="TIGR02397">
    <property type="entry name" value="dnaX_nterm"/>
    <property type="match status" value="1"/>
</dbReference>
<sequence length="978" mass="100401">MSTALYRRYRPDSFADVIGQEHVTGPLMQALRSNRVNHAYLFSGPRGCGKTTSARILARILNCHENTEQTPRDTPCGTCPSCLDLATGGAGSLDVVEIDAASHGGVDDARELRERATFSPSRDRFKIFILDEAHMVTPQGFNALLKIVEEPPEYLKFIFATTEPDKVIGTIRSRTHHYPFRLIPPDVLAPYVETLCQQEGVQVGGGVMPLVVRAGGGSARDTLSVMDQLIAGSNGGTVDYELAVALLGYTHATLLDDVVDGLAARDGASIFRVIDRVIDSGHEPRRFVEDLLERLRDLIVISVSGESAESVLRGLPADQMERMRLQATNLGISELSRAADLANAALTEMSGATSPRLHLELLCARLLLPAADDAMVGVAARLDRLERGLGGAPVARPADVQELAASGPAAPVAAPQPSAAPAAPGRGAAAARQALAAATGRGPAATGRSADEPAAEGLVAAAPVSLAPTDDVAADAGAPAPAVRPAPVGEDLPPWDLEPPHDDERPAHSQDEVRPDPQVAQPVAPEAAVEPAPPWDVPAPRAEELTPSVDATAPEPAPAVAQEPAPAPAPVSTPAVEPATATAVEPTTASTVESTAVEPASAPAPAADAAASQDSEMLRRRWPEVLETLSNLKRATWVLVKDNAQVAELTSTTLRLTFGSAGLATTFRNGPHAQLVQQAVHETLGFEVKVEGGIDEARPSARESASAPPEEPDPGRGHPADPFAPETDSFATENDPFASATGTSAAAHEAEPHRAGPSAATVVDSTISVVAPVAEPAAAAVPAPAPEPAPAAAPAAAVAAAASAPARSPEPEGPVTDWEVVPVGTYVPDPAPTSTASHASAPAAPHAPAVTLAPVTPAPAAPSADAQSPAAMPRSATVPSPDLAPVPTGDLPGQHLTGAQAAKAALAARQAGASTRPSSPAAPVDDAIPDAEVPPDYDEEPPYAEDSVDFSETTLMGVPLVAQLLGAKVITEIVEGQA</sequence>
<dbReference type="Gene3D" id="3.40.50.300">
    <property type="entry name" value="P-loop containing nucleotide triphosphate hydrolases"/>
    <property type="match status" value="1"/>
</dbReference>
<evidence type="ECO:0000313" key="14">
    <source>
        <dbReference type="EMBL" id="NKX92496.1"/>
    </source>
</evidence>
<evidence type="ECO:0000256" key="11">
    <source>
        <dbReference type="ARBA" id="ARBA00049244"/>
    </source>
</evidence>
<evidence type="ECO:0000256" key="6">
    <source>
        <dbReference type="ARBA" id="ARBA00022723"/>
    </source>
</evidence>
<accession>A0A9X5IRY6</accession>
<dbReference type="RefSeq" id="WP_168446525.1">
    <property type="nucleotide sequence ID" value="NZ_JAAXOW010000001.1"/>
</dbReference>
<dbReference type="GO" id="GO:0046872">
    <property type="term" value="F:metal ion binding"/>
    <property type="evidence" value="ECO:0007669"/>
    <property type="project" value="UniProtKB-KW"/>
</dbReference>
<feature type="region of interest" description="Disordered" evidence="12">
    <location>
        <begin position="406"/>
        <end position="452"/>
    </location>
</feature>
<organism evidence="14 15">
    <name type="scientific">Sanguibacter hominis ATCC BAA-789</name>
    <dbReference type="NCBI Taxonomy" id="1312740"/>
    <lineage>
        <taxon>Bacteria</taxon>
        <taxon>Bacillati</taxon>
        <taxon>Actinomycetota</taxon>
        <taxon>Actinomycetes</taxon>
        <taxon>Micrococcales</taxon>
        <taxon>Sanguibacteraceae</taxon>
        <taxon>Sanguibacter</taxon>
    </lineage>
</organism>
<dbReference type="InterPro" id="IPR022754">
    <property type="entry name" value="DNA_pol_III_gamma-3"/>
</dbReference>
<feature type="compositionally biased region" description="Basic and acidic residues" evidence="12">
    <location>
        <begin position="498"/>
        <end position="515"/>
    </location>
</feature>
<dbReference type="NCBIfam" id="NF005846">
    <property type="entry name" value="PRK07764.1-6"/>
    <property type="match status" value="1"/>
</dbReference>
<proteinExistence type="inferred from homology"/>
<feature type="compositionally biased region" description="Low complexity" evidence="12">
    <location>
        <begin position="832"/>
        <end position="845"/>
    </location>
</feature>
<gene>
    <name evidence="14" type="ORF">HF995_04265</name>
</gene>
<evidence type="ECO:0000313" key="15">
    <source>
        <dbReference type="Proteomes" id="UP000774283"/>
    </source>
</evidence>
<name>A0A9X5IRY6_9MICO</name>
<dbReference type="Pfam" id="PF13177">
    <property type="entry name" value="DNA_pol3_delta2"/>
    <property type="match status" value="1"/>
</dbReference>
<keyword evidence="5" id="KW-0235">DNA replication</keyword>
<feature type="compositionally biased region" description="Low complexity" evidence="12">
    <location>
        <begin position="861"/>
        <end position="871"/>
    </location>
</feature>
<evidence type="ECO:0000256" key="7">
    <source>
        <dbReference type="ARBA" id="ARBA00022741"/>
    </source>
</evidence>
<dbReference type="InterPro" id="IPR008921">
    <property type="entry name" value="DNA_pol3_clamp-load_cplx_C"/>
</dbReference>
<dbReference type="PANTHER" id="PTHR11669:SF0">
    <property type="entry name" value="PROTEIN STICHEL-LIKE 2"/>
    <property type="match status" value="1"/>
</dbReference>
<dbReference type="InterPro" id="IPR003593">
    <property type="entry name" value="AAA+_ATPase"/>
</dbReference>
<evidence type="ECO:0000256" key="2">
    <source>
        <dbReference type="ARBA" id="ARBA00012417"/>
    </source>
</evidence>
<dbReference type="EMBL" id="JAAXOW010000001">
    <property type="protein sequence ID" value="NKX92496.1"/>
    <property type="molecule type" value="Genomic_DNA"/>
</dbReference>
<dbReference type="InterPro" id="IPR027417">
    <property type="entry name" value="P-loop_NTPase"/>
</dbReference>
<keyword evidence="6" id="KW-0479">Metal-binding</keyword>
<dbReference type="SUPFAM" id="SSF52540">
    <property type="entry name" value="P-loop containing nucleoside triphosphate hydrolases"/>
    <property type="match status" value="1"/>
</dbReference>
<dbReference type="AlphaFoldDB" id="A0A9X5IRY6"/>
<keyword evidence="10" id="KW-0239">DNA-directed DNA polymerase</keyword>
<evidence type="ECO:0000256" key="8">
    <source>
        <dbReference type="ARBA" id="ARBA00022833"/>
    </source>
</evidence>
<keyword evidence="9" id="KW-0067">ATP-binding</keyword>
<keyword evidence="15" id="KW-1185">Reference proteome</keyword>
<evidence type="ECO:0000256" key="4">
    <source>
        <dbReference type="ARBA" id="ARBA00022695"/>
    </source>
</evidence>
<dbReference type="SMART" id="SM00382">
    <property type="entry name" value="AAA"/>
    <property type="match status" value="1"/>
</dbReference>
<feature type="compositionally biased region" description="Low complexity" evidence="12">
    <location>
        <begin position="896"/>
        <end position="926"/>
    </location>
</feature>
<evidence type="ECO:0000256" key="5">
    <source>
        <dbReference type="ARBA" id="ARBA00022705"/>
    </source>
</evidence>
<feature type="compositionally biased region" description="Acidic residues" evidence="12">
    <location>
        <begin position="927"/>
        <end position="947"/>
    </location>
</feature>
<evidence type="ECO:0000256" key="9">
    <source>
        <dbReference type="ARBA" id="ARBA00022840"/>
    </source>
</evidence>
<evidence type="ECO:0000256" key="1">
    <source>
        <dbReference type="ARBA" id="ARBA00006360"/>
    </source>
</evidence>
<keyword evidence="4" id="KW-0548">Nucleotidyltransferase</keyword>
<evidence type="ECO:0000256" key="10">
    <source>
        <dbReference type="ARBA" id="ARBA00022932"/>
    </source>
</evidence>